<sequence length="510" mass="59286">MFPRKRPFFESKGSDESVEKTPKTDSANVLTPQTKKLFALCNEIESDISKSREKQTELQKLKELMNKIIDEKTELNKRITQLELENASKDQEIKNLISSQSDSSPRIQEIRSCQIQNINSLRQTILSLKEENRKYNEISSNFNILREKLNSYESINKMQEKQIQAYEKWINEDRNELSNQANSSKGKVEQLNMEYERLKTQNSLLKEQYFYLLQQKKAQESHRLVNDIKLQLSRAIKLRDGYREVLDSYNQIAFNDSHLEKALKERVDKLETHNLGLEAELTKLEAANSILKSFQDEQFPSNNICSKCQSLVDGQCLKSADTTENEDRILHLANNPHEVYTKTVTQKLEDAYHQNSKLIQSIKIVSEEIGTNSNISCTDAFQRVHRLLISLPSALEFNRIKEDANRYKTLAARYKQACADKISSLRSDYVKLLGYGLEYQTQDNSVRLTSIYSSDPEQYLLFQKCHEKKAFDLVQNDFFKSIRHIAEQYNEFPTMNAAINLHLYKSTLPT</sequence>
<evidence type="ECO:0000256" key="5">
    <source>
        <dbReference type="ARBA" id="ARBA00023242"/>
    </source>
</evidence>
<keyword evidence="6" id="KW-0131">Cell cycle</keyword>
<feature type="coiled-coil region" evidence="7">
    <location>
        <begin position="174"/>
        <end position="208"/>
    </location>
</feature>
<protein>
    <recommendedName>
        <fullName evidence="11">Mitotic spindle assembly checkpoint protein MAD1</fullName>
    </recommendedName>
</protein>
<evidence type="ECO:0000256" key="4">
    <source>
        <dbReference type="ARBA" id="ARBA00022776"/>
    </source>
</evidence>
<name>A0A0C2MDA4_THEKT</name>
<keyword evidence="4" id="KW-0498">Mitosis</keyword>
<evidence type="ECO:0000256" key="7">
    <source>
        <dbReference type="SAM" id="Coils"/>
    </source>
</evidence>
<feature type="compositionally biased region" description="Basic and acidic residues" evidence="8">
    <location>
        <begin position="7"/>
        <end position="23"/>
    </location>
</feature>
<evidence type="ECO:0008006" key="11">
    <source>
        <dbReference type="Google" id="ProtNLM"/>
    </source>
</evidence>
<evidence type="ECO:0000256" key="6">
    <source>
        <dbReference type="ARBA" id="ARBA00023306"/>
    </source>
</evidence>
<dbReference type="PANTHER" id="PTHR23168:SF0">
    <property type="entry name" value="MITOTIC SPINDLE ASSEMBLY CHECKPOINT PROTEIN MAD1"/>
    <property type="match status" value="1"/>
</dbReference>
<dbReference type="GO" id="GO:0072686">
    <property type="term" value="C:mitotic spindle"/>
    <property type="evidence" value="ECO:0007669"/>
    <property type="project" value="TreeGrafter"/>
</dbReference>
<keyword evidence="3" id="KW-0132">Cell division</keyword>
<dbReference type="GO" id="GO:0051301">
    <property type="term" value="P:cell division"/>
    <property type="evidence" value="ECO:0007669"/>
    <property type="project" value="UniProtKB-KW"/>
</dbReference>
<dbReference type="PANTHER" id="PTHR23168">
    <property type="entry name" value="MITOTIC SPINDLE ASSEMBLY CHECKPOINT PROTEIN MAD1 MITOTIC ARREST DEFICIENT-LIKE PROTEIN 1"/>
    <property type="match status" value="1"/>
</dbReference>
<keyword evidence="5" id="KW-0539">Nucleus</keyword>
<dbReference type="Gene3D" id="3.30.457.60">
    <property type="match status" value="1"/>
</dbReference>
<dbReference type="GO" id="GO:0007094">
    <property type="term" value="P:mitotic spindle assembly checkpoint signaling"/>
    <property type="evidence" value="ECO:0007669"/>
    <property type="project" value="InterPro"/>
</dbReference>
<dbReference type="Pfam" id="PF05557">
    <property type="entry name" value="MAD"/>
    <property type="match status" value="1"/>
</dbReference>
<comment type="subcellular location">
    <subcellularLocation>
        <location evidence="1">Nucleus</location>
    </subcellularLocation>
</comment>
<comment type="caution">
    <text evidence="9">The sequence shown here is derived from an EMBL/GenBank/DDBJ whole genome shotgun (WGS) entry which is preliminary data.</text>
</comment>
<dbReference type="AlphaFoldDB" id="A0A0C2MDA4"/>
<evidence type="ECO:0000256" key="3">
    <source>
        <dbReference type="ARBA" id="ARBA00022618"/>
    </source>
</evidence>
<dbReference type="GO" id="GO:0005635">
    <property type="term" value="C:nuclear envelope"/>
    <property type="evidence" value="ECO:0007669"/>
    <property type="project" value="TreeGrafter"/>
</dbReference>
<reference evidence="9 10" key="1">
    <citation type="journal article" date="2014" name="Genome Biol. Evol.">
        <title>The genome of the myxosporean Thelohanellus kitauei shows adaptations to nutrient acquisition within its fish host.</title>
        <authorList>
            <person name="Yang Y."/>
            <person name="Xiong J."/>
            <person name="Zhou Z."/>
            <person name="Huo F."/>
            <person name="Miao W."/>
            <person name="Ran C."/>
            <person name="Liu Y."/>
            <person name="Zhang J."/>
            <person name="Feng J."/>
            <person name="Wang M."/>
            <person name="Wang M."/>
            <person name="Wang L."/>
            <person name="Yao B."/>
        </authorList>
    </citation>
    <scope>NUCLEOTIDE SEQUENCE [LARGE SCALE GENOMIC DNA]</scope>
    <source>
        <strain evidence="9">Wuqing</strain>
    </source>
</reference>
<feature type="region of interest" description="Disordered" evidence="8">
    <location>
        <begin position="1"/>
        <end position="28"/>
    </location>
</feature>
<feature type="coiled-coil region" evidence="7">
    <location>
        <begin position="51"/>
        <end position="148"/>
    </location>
</feature>
<gene>
    <name evidence="9" type="ORF">RF11_07570</name>
</gene>
<evidence type="ECO:0000256" key="1">
    <source>
        <dbReference type="ARBA" id="ARBA00004123"/>
    </source>
</evidence>
<evidence type="ECO:0000313" key="10">
    <source>
        <dbReference type="Proteomes" id="UP000031668"/>
    </source>
</evidence>
<keyword evidence="10" id="KW-1185">Reference proteome</keyword>
<dbReference type="GO" id="GO:0000776">
    <property type="term" value="C:kinetochore"/>
    <property type="evidence" value="ECO:0007669"/>
    <property type="project" value="TreeGrafter"/>
</dbReference>
<comment type="similarity">
    <text evidence="2">Belongs to the MAD1 family.</text>
</comment>
<dbReference type="OrthoDB" id="331602at2759"/>
<evidence type="ECO:0000256" key="8">
    <source>
        <dbReference type="SAM" id="MobiDB-lite"/>
    </source>
</evidence>
<accession>A0A0C2MDA4</accession>
<feature type="coiled-coil region" evidence="7">
    <location>
        <begin position="260"/>
        <end position="297"/>
    </location>
</feature>
<keyword evidence="7" id="KW-0175">Coiled coil</keyword>
<dbReference type="Proteomes" id="UP000031668">
    <property type="component" value="Unassembled WGS sequence"/>
</dbReference>
<dbReference type="InterPro" id="IPR008672">
    <property type="entry name" value="Mad1"/>
</dbReference>
<dbReference type="EMBL" id="JWZT01005020">
    <property type="protein sequence ID" value="KII62289.1"/>
    <property type="molecule type" value="Genomic_DNA"/>
</dbReference>
<evidence type="ECO:0000313" key="9">
    <source>
        <dbReference type="EMBL" id="KII62289.1"/>
    </source>
</evidence>
<organism evidence="9 10">
    <name type="scientific">Thelohanellus kitauei</name>
    <name type="common">Myxosporean</name>
    <dbReference type="NCBI Taxonomy" id="669202"/>
    <lineage>
        <taxon>Eukaryota</taxon>
        <taxon>Metazoa</taxon>
        <taxon>Cnidaria</taxon>
        <taxon>Myxozoa</taxon>
        <taxon>Myxosporea</taxon>
        <taxon>Bivalvulida</taxon>
        <taxon>Platysporina</taxon>
        <taxon>Myxobolidae</taxon>
        <taxon>Thelohanellus</taxon>
    </lineage>
</organism>
<evidence type="ECO:0000256" key="2">
    <source>
        <dbReference type="ARBA" id="ARBA00008029"/>
    </source>
</evidence>
<proteinExistence type="inferred from homology"/>
<dbReference type="GO" id="GO:0051315">
    <property type="term" value="P:attachment of mitotic spindle microtubules to kinetochore"/>
    <property type="evidence" value="ECO:0007669"/>
    <property type="project" value="TreeGrafter"/>
</dbReference>